<keyword evidence="7 8" id="KW-0472">Membrane</keyword>
<dbReference type="Proteomes" id="UP000594263">
    <property type="component" value="Unplaced"/>
</dbReference>
<evidence type="ECO:0000256" key="5">
    <source>
        <dbReference type="ARBA" id="ARBA00022970"/>
    </source>
</evidence>
<evidence type="ECO:0000256" key="1">
    <source>
        <dbReference type="ARBA" id="ARBA00004167"/>
    </source>
</evidence>
<keyword evidence="5" id="KW-0029">Amino-acid transport</keyword>
<comment type="subcellular location">
    <subcellularLocation>
        <location evidence="1">Membrane</location>
        <topology evidence="1">Single-pass membrane protein</topology>
    </subcellularLocation>
</comment>
<evidence type="ECO:0000256" key="3">
    <source>
        <dbReference type="ARBA" id="ARBA00022448"/>
    </source>
</evidence>
<dbReference type="PANTHER" id="PTHR33228:SF77">
    <property type="entry name" value="PROTEIN GLUTAMINE DUMPER 2"/>
    <property type="match status" value="1"/>
</dbReference>
<keyword evidence="6 8" id="KW-1133">Transmembrane helix</keyword>
<evidence type="ECO:0000313" key="10">
    <source>
        <dbReference type="Proteomes" id="UP000594263"/>
    </source>
</evidence>
<name>A0A7N0RAP5_KALFE</name>
<dbReference type="GO" id="GO:0080143">
    <property type="term" value="P:regulation of amino acid export"/>
    <property type="evidence" value="ECO:0007669"/>
    <property type="project" value="InterPro"/>
</dbReference>
<feature type="transmembrane region" description="Helical" evidence="8">
    <location>
        <begin position="27"/>
        <end position="51"/>
    </location>
</feature>
<reference evidence="9" key="1">
    <citation type="submission" date="2021-01" db="UniProtKB">
        <authorList>
            <consortium name="EnsemblPlants"/>
        </authorList>
    </citation>
    <scope>IDENTIFICATION</scope>
</reference>
<dbReference type="GO" id="GO:0006865">
    <property type="term" value="P:amino acid transport"/>
    <property type="evidence" value="ECO:0007669"/>
    <property type="project" value="UniProtKB-KW"/>
</dbReference>
<keyword evidence="3" id="KW-0813">Transport</keyword>
<dbReference type="InterPro" id="IPR040359">
    <property type="entry name" value="GDU"/>
</dbReference>
<dbReference type="Gramene" id="Kaladp0001s0184.1.v1.1">
    <property type="protein sequence ID" value="Kaladp0001s0184.1.v1.1.CDS.1"/>
    <property type="gene ID" value="Kaladp0001s0184.v1.1"/>
</dbReference>
<dbReference type="AlphaFoldDB" id="A0A7N0RAP5"/>
<keyword evidence="4 8" id="KW-0812">Transmembrane</keyword>
<dbReference type="GO" id="GO:0016020">
    <property type="term" value="C:membrane"/>
    <property type="evidence" value="ECO:0007669"/>
    <property type="project" value="UniProtKB-SubCell"/>
</dbReference>
<dbReference type="OMA" id="LACSHWK"/>
<organism evidence="9 10">
    <name type="scientific">Kalanchoe fedtschenkoi</name>
    <name type="common">Lavender scallops</name>
    <name type="synonym">South American air plant</name>
    <dbReference type="NCBI Taxonomy" id="63787"/>
    <lineage>
        <taxon>Eukaryota</taxon>
        <taxon>Viridiplantae</taxon>
        <taxon>Streptophyta</taxon>
        <taxon>Embryophyta</taxon>
        <taxon>Tracheophyta</taxon>
        <taxon>Spermatophyta</taxon>
        <taxon>Magnoliopsida</taxon>
        <taxon>eudicotyledons</taxon>
        <taxon>Gunneridae</taxon>
        <taxon>Pentapetalae</taxon>
        <taxon>Saxifragales</taxon>
        <taxon>Crassulaceae</taxon>
        <taxon>Kalanchoe</taxon>
    </lineage>
</organism>
<dbReference type="PANTHER" id="PTHR33228">
    <property type="entry name" value="PROTEIN GLUTAMINE DUMPER 4-RELATED"/>
    <property type="match status" value="1"/>
</dbReference>
<keyword evidence="10" id="KW-1185">Reference proteome</keyword>
<comment type="similarity">
    <text evidence="2">Belongs to the GLUTAMINE DUMPER 1 (TC 9.B.60) family.</text>
</comment>
<sequence length="121" mass="13188">MRAIGVPPPPPAAPTERHSAWRSPLPYLLGGVSAMMLLIITALLILIYSYWKHITGLERAEREQRGLWAGGERSEKVAYAEEFVVIMAGDENPTRLATPKCCRGVASDVGGKQTTEVAVKD</sequence>
<proteinExistence type="inferred from homology"/>
<evidence type="ECO:0000256" key="8">
    <source>
        <dbReference type="SAM" id="Phobius"/>
    </source>
</evidence>
<dbReference type="EnsemblPlants" id="Kaladp0001s0184.1.v1.1">
    <property type="protein sequence ID" value="Kaladp0001s0184.1.v1.1.CDS.1"/>
    <property type="gene ID" value="Kaladp0001s0184.v1.1"/>
</dbReference>
<evidence type="ECO:0000256" key="7">
    <source>
        <dbReference type="ARBA" id="ARBA00023136"/>
    </source>
</evidence>
<evidence type="ECO:0000256" key="4">
    <source>
        <dbReference type="ARBA" id="ARBA00022692"/>
    </source>
</evidence>
<accession>A0A7N0RAP5</accession>
<evidence type="ECO:0000256" key="2">
    <source>
        <dbReference type="ARBA" id="ARBA00009977"/>
    </source>
</evidence>
<protein>
    <submittedName>
        <fullName evidence="9">Uncharacterized protein</fullName>
    </submittedName>
</protein>
<evidence type="ECO:0000313" key="9">
    <source>
        <dbReference type="EnsemblPlants" id="Kaladp0001s0184.1.v1.1.CDS.1"/>
    </source>
</evidence>
<evidence type="ECO:0000256" key="6">
    <source>
        <dbReference type="ARBA" id="ARBA00022989"/>
    </source>
</evidence>